<keyword evidence="1" id="KW-0472">Membrane</keyword>
<dbReference type="Proteomes" id="UP000292886">
    <property type="component" value="Chromosome"/>
</dbReference>
<name>A0A4P6YVE2_9LACO</name>
<evidence type="ECO:0000256" key="1">
    <source>
        <dbReference type="SAM" id="Phobius"/>
    </source>
</evidence>
<evidence type="ECO:0000313" key="2">
    <source>
        <dbReference type="EMBL" id="QBO36758.1"/>
    </source>
</evidence>
<keyword evidence="1" id="KW-1133">Transmembrane helix</keyword>
<dbReference type="KEGG" id="wei:EQG49_09945"/>
<sequence length="131" mass="15892">MHKLVAMFKLEPMVKLNDLWRVAYRNGYDKPRILKRMSMYEMLWFVVWATFTFLTIKGDLAYFGMAMLIAWLWWFYYGPIVSIIDTDSGRIRRLSRKDYRQYRLQFRGKVAFPTYEEVGISPEEKIPNRKN</sequence>
<keyword evidence="1" id="KW-0812">Transmembrane</keyword>
<protein>
    <submittedName>
        <fullName evidence="2">Uncharacterized protein</fullName>
    </submittedName>
</protein>
<gene>
    <name evidence="2" type="ORF">EQG49_09945</name>
</gene>
<accession>A0A4P6YVE2</accession>
<organism evidence="2 3">
    <name type="scientific">Periweissella cryptocerci</name>
    <dbReference type="NCBI Taxonomy" id="2506420"/>
    <lineage>
        <taxon>Bacteria</taxon>
        <taxon>Bacillati</taxon>
        <taxon>Bacillota</taxon>
        <taxon>Bacilli</taxon>
        <taxon>Lactobacillales</taxon>
        <taxon>Lactobacillaceae</taxon>
        <taxon>Periweissella</taxon>
    </lineage>
</organism>
<feature type="transmembrane region" description="Helical" evidence="1">
    <location>
        <begin position="62"/>
        <end position="84"/>
    </location>
</feature>
<dbReference type="AlphaFoldDB" id="A0A4P6YVE2"/>
<evidence type="ECO:0000313" key="3">
    <source>
        <dbReference type="Proteomes" id="UP000292886"/>
    </source>
</evidence>
<dbReference type="EMBL" id="CP037940">
    <property type="protein sequence ID" value="QBO36758.1"/>
    <property type="molecule type" value="Genomic_DNA"/>
</dbReference>
<reference evidence="3" key="1">
    <citation type="submission" date="2019-03" db="EMBL/GenBank/DDBJ databases">
        <title>Weissella sp. 26KH-42 Genome sequencing.</title>
        <authorList>
            <person name="Heo J."/>
            <person name="Kim S.-J."/>
            <person name="Kim J.-S."/>
            <person name="Hong S.-B."/>
            <person name="Kwon S.-W."/>
        </authorList>
    </citation>
    <scope>NUCLEOTIDE SEQUENCE [LARGE SCALE GENOMIC DNA]</scope>
    <source>
        <strain evidence="3">26KH-42</strain>
    </source>
</reference>
<feature type="transmembrane region" description="Helical" evidence="1">
    <location>
        <begin position="39"/>
        <end position="56"/>
    </location>
</feature>
<dbReference type="RefSeq" id="WP_133363835.1">
    <property type="nucleotide sequence ID" value="NZ_CP037940.1"/>
</dbReference>
<proteinExistence type="predicted"/>
<keyword evidence="3" id="KW-1185">Reference proteome</keyword>